<dbReference type="AlphaFoldDB" id="A0A7W7D622"/>
<sequence>MGAYANFTWFSCVLPVEAIACVLESQMPNHQIRAGLIVFGLAGLCVLLALFWSPMWITSVVLWGGAAGFTWVGARTMLGKIKAVRAQDPQQPPFPGAARPGASIQEPAGQSWPQGTVANPAPPGQSRQQWTFAKPSPPPHPGVAPMDGLPPRTEPHALPGQAEQAAFEAAVLESAKRVAHGMRRALIVLSLVVLVPLILLLAVGAVVSFFRGDFFTGAGMGGVCAYVVWYCRGPLRKWREWAPFVERD</sequence>
<comment type="caution">
    <text evidence="3">The sequence shown here is derived from an EMBL/GenBank/DDBJ whole genome shotgun (WGS) entry which is preliminary data.</text>
</comment>
<evidence type="ECO:0000256" key="2">
    <source>
        <dbReference type="SAM" id="Phobius"/>
    </source>
</evidence>
<feature type="transmembrane region" description="Helical" evidence="2">
    <location>
        <begin position="214"/>
        <end position="231"/>
    </location>
</feature>
<name>A0A7W7D622_9ACTN</name>
<keyword evidence="2" id="KW-1133">Transmembrane helix</keyword>
<feature type="region of interest" description="Disordered" evidence="1">
    <location>
        <begin position="86"/>
        <end position="157"/>
    </location>
</feature>
<dbReference type="Proteomes" id="UP000542210">
    <property type="component" value="Unassembled WGS sequence"/>
</dbReference>
<accession>A0A7W7D622</accession>
<dbReference type="RefSeq" id="WP_184879710.1">
    <property type="nucleotide sequence ID" value="NZ_BOOV01000017.1"/>
</dbReference>
<feature type="transmembrane region" description="Helical" evidence="2">
    <location>
        <begin position="186"/>
        <end position="208"/>
    </location>
</feature>
<reference evidence="3 4" key="1">
    <citation type="submission" date="2020-08" db="EMBL/GenBank/DDBJ databases">
        <title>Sequencing the genomes of 1000 actinobacteria strains.</title>
        <authorList>
            <person name="Klenk H.-P."/>
        </authorList>
    </citation>
    <scope>NUCLEOTIDE SEQUENCE [LARGE SCALE GENOMIC DNA]</scope>
    <source>
        <strain evidence="3 4">DSM 45784</strain>
    </source>
</reference>
<feature type="transmembrane region" description="Helical" evidence="2">
    <location>
        <begin position="60"/>
        <end position="78"/>
    </location>
</feature>
<keyword evidence="4" id="KW-1185">Reference proteome</keyword>
<evidence type="ECO:0000313" key="4">
    <source>
        <dbReference type="Proteomes" id="UP000542210"/>
    </source>
</evidence>
<keyword evidence="2" id="KW-0472">Membrane</keyword>
<evidence type="ECO:0000313" key="3">
    <source>
        <dbReference type="EMBL" id="MBB4700937.1"/>
    </source>
</evidence>
<organism evidence="3 4">
    <name type="scientific">Sphaerisporangium siamense</name>
    <dbReference type="NCBI Taxonomy" id="795645"/>
    <lineage>
        <taxon>Bacteria</taxon>
        <taxon>Bacillati</taxon>
        <taxon>Actinomycetota</taxon>
        <taxon>Actinomycetes</taxon>
        <taxon>Streptosporangiales</taxon>
        <taxon>Streptosporangiaceae</taxon>
        <taxon>Sphaerisporangium</taxon>
    </lineage>
</organism>
<keyword evidence="2" id="KW-0812">Transmembrane</keyword>
<feature type="transmembrane region" description="Helical" evidence="2">
    <location>
        <begin position="35"/>
        <end position="54"/>
    </location>
</feature>
<evidence type="ECO:0000256" key="1">
    <source>
        <dbReference type="SAM" id="MobiDB-lite"/>
    </source>
</evidence>
<gene>
    <name evidence="3" type="ORF">BJ982_002481</name>
</gene>
<dbReference type="EMBL" id="JACHND010000001">
    <property type="protein sequence ID" value="MBB4700937.1"/>
    <property type="molecule type" value="Genomic_DNA"/>
</dbReference>
<protein>
    <submittedName>
        <fullName evidence="3">Uncharacterized protein</fullName>
    </submittedName>
</protein>
<proteinExistence type="predicted"/>